<protein>
    <recommendedName>
        <fullName evidence="3">AlgX/AlgJ SGNH hydrolase-like domain-containing protein</fullName>
    </recommendedName>
</protein>
<sequence>MFYRTDHHWTVPAGLWATKHIAQKLNECCGYNIDLSIYDDENFDKIEYKNCWLGEQGRKVGAPYVGLDDYTEVKPNFPTSYVFIKEDGTVCDGTFDSFINESVYNPDNDIYDSTTWHYSYDRIDCINNNVPDGKILIIGDSYEHVTQPFLSLGVHEVHSLILRKFDDSFSLRSFIQKNEYDTVIVAYAQFMIGAHDDESSWQYKMFNFNR</sequence>
<dbReference type="Proteomes" id="UP000199428">
    <property type="component" value="Unassembled WGS sequence"/>
</dbReference>
<dbReference type="EMBL" id="FMWK01000006">
    <property type="protein sequence ID" value="SCZ78620.1"/>
    <property type="molecule type" value="Genomic_DNA"/>
</dbReference>
<dbReference type="AlphaFoldDB" id="A0A1G5RY00"/>
<accession>A0A1G5RY00</accession>
<evidence type="ECO:0008006" key="3">
    <source>
        <dbReference type="Google" id="ProtNLM"/>
    </source>
</evidence>
<dbReference type="RefSeq" id="WP_090162275.1">
    <property type="nucleotide sequence ID" value="NZ_FMWK01000006.1"/>
</dbReference>
<organism evidence="1 2">
    <name type="scientific">Pseudobutyrivibrio xylanivorans</name>
    <dbReference type="NCBI Taxonomy" id="185007"/>
    <lineage>
        <taxon>Bacteria</taxon>
        <taxon>Bacillati</taxon>
        <taxon>Bacillota</taxon>
        <taxon>Clostridia</taxon>
        <taxon>Lachnospirales</taxon>
        <taxon>Lachnospiraceae</taxon>
        <taxon>Pseudobutyrivibrio</taxon>
    </lineage>
</organism>
<evidence type="ECO:0000313" key="2">
    <source>
        <dbReference type="Proteomes" id="UP000199428"/>
    </source>
</evidence>
<proteinExistence type="predicted"/>
<name>A0A1G5RY00_PSEXY</name>
<gene>
    <name evidence="1" type="ORF">SAMN02910350_01363</name>
</gene>
<evidence type="ECO:0000313" key="1">
    <source>
        <dbReference type="EMBL" id="SCZ78620.1"/>
    </source>
</evidence>
<reference evidence="1 2" key="1">
    <citation type="submission" date="2016-10" db="EMBL/GenBank/DDBJ databases">
        <authorList>
            <person name="de Groot N.N."/>
        </authorList>
    </citation>
    <scope>NUCLEOTIDE SEQUENCE [LARGE SCALE GENOMIC DNA]</scope>
    <source>
        <strain evidence="1 2">DSM 10317</strain>
    </source>
</reference>